<keyword evidence="7" id="KW-0328">Glycosyltransferase</keyword>
<dbReference type="Pfam" id="PF02485">
    <property type="entry name" value="Branch"/>
    <property type="match status" value="1"/>
</dbReference>
<feature type="transmembrane region" description="Helical" evidence="21">
    <location>
        <begin position="797"/>
        <end position="823"/>
    </location>
</feature>
<feature type="transmembrane region" description="Helical" evidence="21">
    <location>
        <begin position="835"/>
        <end position="855"/>
    </location>
</feature>
<evidence type="ECO:0000256" key="18">
    <source>
        <dbReference type="ARBA" id="ARBA00042865"/>
    </source>
</evidence>
<evidence type="ECO:0000256" key="8">
    <source>
        <dbReference type="ARBA" id="ARBA00022679"/>
    </source>
</evidence>
<evidence type="ECO:0000313" key="23">
    <source>
        <dbReference type="EMBL" id="CAH3136947.1"/>
    </source>
</evidence>
<evidence type="ECO:0000256" key="12">
    <source>
        <dbReference type="ARBA" id="ARBA00022968"/>
    </source>
</evidence>
<dbReference type="Pfam" id="PF00001">
    <property type="entry name" value="7tm_1"/>
    <property type="match status" value="1"/>
</dbReference>
<evidence type="ECO:0000256" key="9">
    <source>
        <dbReference type="ARBA" id="ARBA00022692"/>
    </source>
</evidence>
<reference evidence="23 24" key="1">
    <citation type="submission" date="2022-05" db="EMBL/GenBank/DDBJ databases">
        <authorList>
            <consortium name="Genoscope - CEA"/>
            <person name="William W."/>
        </authorList>
    </citation>
    <scope>NUCLEOTIDE SEQUENCE [LARGE SCALE GENOMIC DNA]</scope>
</reference>
<evidence type="ECO:0000256" key="21">
    <source>
        <dbReference type="SAM" id="Phobius"/>
    </source>
</evidence>
<comment type="pathway">
    <text evidence="4">Glycan metabolism; heparan sulfate biosynthesis.</text>
</comment>
<sequence>MKFRIVRFILGIIGLIVIIQVLTTIHFSSTHWPEEHPVIGNRHVRTVRGKARSHVGAKQVHEPSRRQDGEPERGPKPSSLEAPFVPPCKVKHKDALSALKRVKSERCKRQIYKTACLSEAKQLYNIDIKRTCPVPREKGSPAKWIDVAKTPYGNPIRIAYVVTVHGRAFRQVKRLFKALYHSHHYFFFHIDTRSDYLRREILKMIRNFPNAAVAPWSLATIWGGASLLKMLLRCMEDLMAKKDWKWDFFINLSESDYPIKHNSELVEFLRARRDYNFLKPHGRELARFIKKQGLDRTFLECDEHMWRLGERKLPPEIDIDGGSDWIALNRKFCQFLVTSRDPLVTSLKHMYGYSLLPAESFFHTVLRNGPYCETFIRTNLRLTNWKRKLGCRCQYKHIVDWCGCSPNDFKPEDMARLKSQSTNYFARKFEAIVNQEVINQLDSWLYDPYPANTQGLNYYWENMYHHEDSITKTSDVFATFYQAFVRVGLKSLKTPSVQGSHSRKCLPGGTGIIKEVTILNQHDQLGGVLALYDVDVLSSSGQKRTVTMETWLAPLSHEELLNLNISNGPQRLVGLEVGTIWDQKERVFRNLARLMGPWDDPVLVHRWVHGKEFDIKIMWVDPINVVTGIYEMRVVENWVVSFHKPTFKKPMRPGKWTIKMIFSHKGEDMVIGQTSFLVIPMSVSKGEPIRSQDATAANSGPPGGIYNTNDFLIEFDREANNTEALAKKAAENSRKFGQELDDWIDSEVEYFWTVEASCVISGNLEGSRPQKIMNGTANITAEASFIEQSHLLGIPEATFWCTLFILEAALIAAGNLLTAVVFLRSKRLRKRRYYLIINLAISDTLVGALALPMFLVPFGKSLAVWNTETAVHGDAILFFDMFAGFASITFLTMIALERLYATMRPFSYRALKSRWYVLLTIFAWITAASIPSIHLAALKYPGMHLSSTKRAMVSLWVPFLSALLFIICISYLIIWKKVSNVTRSVRKEKVIEKESSLSRICLIVTAMSVVAWLPFIIVSMLINSHYELFNFHALYITKFLHYANSLLNPVLYVLKIPEFKTSMWNLFSKNPDNTITDMTPPFSRTRSGR</sequence>
<evidence type="ECO:0000256" key="2">
    <source>
        <dbReference type="ARBA" id="ARBA00004648"/>
    </source>
</evidence>
<evidence type="ECO:0000256" key="15">
    <source>
        <dbReference type="ARBA" id="ARBA00023136"/>
    </source>
</evidence>
<evidence type="ECO:0000256" key="14">
    <source>
        <dbReference type="ARBA" id="ARBA00023034"/>
    </source>
</evidence>
<dbReference type="Proteomes" id="UP001159405">
    <property type="component" value="Unassembled WGS sequence"/>
</dbReference>
<keyword evidence="14" id="KW-0333">Golgi apparatus</keyword>
<evidence type="ECO:0000256" key="10">
    <source>
        <dbReference type="ARBA" id="ARBA00022723"/>
    </source>
</evidence>
<feature type="transmembrane region" description="Helical" evidence="21">
    <location>
        <begin position="955"/>
        <end position="975"/>
    </location>
</feature>
<proteinExistence type="inferred from homology"/>
<evidence type="ECO:0000256" key="19">
    <source>
        <dbReference type="ARBA" id="ARBA00047847"/>
    </source>
</evidence>
<dbReference type="InterPro" id="IPR043538">
    <property type="entry name" value="XYLT"/>
</dbReference>
<keyword evidence="11" id="KW-0256">Endoplasmic reticulum</keyword>
<keyword evidence="13 21" id="KW-1133">Transmembrane helix</keyword>
<keyword evidence="10" id="KW-0479">Metal-binding</keyword>
<feature type="transmembrane region" description="Helical" evidence="21">
    <location>
        <begin position="996"/>
        <end position="1022"/>
    </location>
</feature>
<evidence type="ECO:0000256" key="7">
    <source>
        <dbReference type="ARBA" id="ARBA00022676"/>
    </source>
</evidence>
<dbReference type="PANTHER" id="PTHR46025:SF3">
    <property type="entry name" value="XYLOSYLTRANSFERASE OXT"/>
    <property type="match status" value="1"/>
</dbReference>
<keyword evidence="17" id="KW-0325">Glycoprotein</keyword>
<comment type="pathway">
    <text evidence="3">Glycan metabolism; chondroitin sulfate biosynthesis.</text>
</comment>
<evidence type="ECO:0000256" key="17">
    <source>
        <dbReference type="ARBA" id="ARBA00023180"/>
    </source>
</evidence>
<dbReference type="PANTHER" id="PTHR46025">
    <property type="entry name" value="XYLOSYLTRANSFERASE OXT"/>
    <property type="match status" value="1"/>
</dbReference>
<organism evidence="23 24">
    <name type="scientific">Porites lobata</name>
    <dbReference type="NCBI Taxonomy" id="104759"/>
    <lineage>
        <taxon>Eukaryota</taxon>
        <taxon>Metazoa</taxon>
        <taxon>Cnidaria</taxon>
        <taxon>Anthozoa</taxon>
        <taxon>Hexacorallia</taxon>
        <taxon>Scleractinia</taxon>
        <taxon>Fungiina</taxon>
        <taxon>Poritidae</taxon>
        <taxon>Porites</taxon>
    </lineage>
</organism>
<dbReference type="PRINTS" id="PR00237">
    <property type="entry name" value="GPCRRHODOPSN"/>
</dbReference>
<accession>A0ABN8P7Q3</accession>
<evidence type="ECO:0000259" key="22">
    <source>
        <dbReference type="PROSITE" id="PS50262"/>
    </source>
</evidence>
<comment type="subcellular location">
    <subcellularLocation>
        <location evidence="2">Endoplasmic reticulum membrane</location>
        <topology evidence="2">Single-pass type II membrane protein</topology>
    </subcellularLocation>
    <subcellularLocation>
        <location evidence="1">Golgi apparatus membrane</location>
        <topology evidence="1">Single-pass type II membrane protein</topology>
    </subcellularLocation>
</comment>
<dbReference type="SUPFAM" id="SSF81321">
    <property type="entry name" value="Family A G protein-coupled receptor-like"/>
    <property type="match status" value="1"/>
</dbReference>
<evidence type="ECO:0000313" key="24">
    <source>
        <dbReference type="Proteomes" id="UP001159405"/>
    </source>
</evidence>
<evidence type="ECO:0000256" key="1">
    <source>
        <dbReference type="ARBA" id="ARBA00004323"/>
    </source>
</evidence>
<dbReference type="PROSITE" id="PS50262">
    <property type="entry name" value="G_PROTEIN_RECEP_F1_2"/>
    <property type="match status" value="1"/>
</dbReference>
<gene>
    <name evidence="23" type="ORF">PLOB_00038745</name>
</gene>
<feature type="transmembrane region" description="Helical" evidence="21">
    <location>
        <begin position="916"/>
        <end position="935"/>
    </location>
</feature>
<evidence type="ECO:0000256" key="4">
    <source>
        <dbReference type="ARBA" id="ARBA00005093"/>
    </source>
</evidence>
<protein>
    <recommendedName>
        <fullName evidence="6">protein xylosyltransferase</fullName>
        <ecNumber evidence="6">2.4.2.26</ecNumber>
    </recommendedName>
    <alternativeName>
        <fullName evidence="18">Peptide O-xylosyltransferase</fullName>
    </alternativeName>
</protein>
<feature type="transmembrane region" description="Helical" evidence="21">
    <location>
        <begin position="875"/>
        <end position="896"/>
    </location>
</feature>
<dbReference type="CDD" id="cd00637">
    <property type="entry name" value="7tm_classA_rhodopsin-like"/>
    <property type="match status" value="1"/>
</dbReference>
<dbReference type="InterPro" id="IPR000276">
    <property type="entry name" value="GPCR_Rhodpsn"/>
</dbReference>
<comment type="similarity">
    <text evidence="5">Belongs to the glycosyltransferase 14 family. XylT subfamily.</text>
</comment>
<evidence type="ECO:0000256" key="13">
    <source>
        <dbReference type="ARBA" id="ARBA00022989"/>
    </source>
</evidence>
<evidence type="ECO:0000256" key="5">
    <source>
        <dbReference type="ARBA" id="ARBA00010195"/>
    </source>
</evidence>
<dbReference type="Gene3D" id="1.20.1070.10">
    <property type="entry name" value="Rhodopsin 7-helix transmembrane proteins"/>
    <property type="match status" value="1"/>
</dbReference>
<dbReference type="Pfam" id="PF12529">
    <property type="entry name" value="Xylo_C"/>
    <property type="match status" value="1"/>
</dbReference>
<dbReference type="EC" id="2.4.2.26" evidence="6"/>
<feature type="transmembrane region" description="Helical" evidence="21">
    <location>
        <begin position="1034"/>
        <end position="1054"/>
    </location>
</feature>
<feature type="domain" description="G-protein coupled receptors family 1 profile" evidence="22">
    <location>
        <begin position="814"/>
        <end position="1052"/>
    </location>
</feature>
<evidence type="ECO:0000256" key="20">
    <source>
        <dbReference type="SAM" id="MobiDB-lite"/>
    </source>
</evidence>
<evidence type="ECO:0000256" key="3">
    <source>
        <dbReference type="ARBA" id="ARBA00004840"/>
    </source>
</evidence>
<feature type="compositionally biased region" description="Basic and acidic residues" evidence="20">
    <location>
        <begin position="59"/>
        <end position="75"/>
    </location>
</feature>
<feature type="region of interest" description="Disordered" evidence="20">
    <location>
        <begin position="50"/>
        <end position="84"/>
    </location>
</feature>
<dbReference type="InterPro" id="IPR003406">
    <property type="entry name" value="Glyco_trans_14"/>
</dbReference>
<dbReference type="InterPro" id="IPR024448">
    <property type="entry name" value="XylT_C"/>
</dbReference>
<name>A0ABN8P7Q3_9CNID</name>
<evidence type="ECO:0000256" key="11">
    <source>
        <dbReference type="ARBA" id="ARBA00022824"/>
    </source>
</evidence>
<keyword evidence="8" id="KW-0808">Transferase</keyword>
<evidence type="ECO:0000256" key="6">
    <source>
        <dbReference type="ARBA" id="ARBA00011972"/>
    </source>
</evidence>
<keyword evidence="15 21" id="KW-0472">Membrane</keyword>
<comment type="catalytic activity">
    <reaction evidence="19">
        <text>UDP-alpha-D-xylose + L-seryl-[protein] = 3-O-(beta-D-xylosyl)-L-seryl-[protein] + UDP + H(+)</text>
        <dbReference type="Rhea" id="RHEA:50192"/>
        <dbReference type="Rhea" id="RHEA-COMP:9863"/>
        <dbReference type="Rhea" id="RHEA-COMP:12567"/>
        <dbReference type="ChEBI" id="CHEBI:15378"/>
        <dbReference type="ChEBI" id="CHEBI:29999"/>
        <dbReference type="ChEBI" id="CHEBI:57632"/>
        <dbReference type="ChEBI" id="CHEBI:58223"/>
        <dbReference type="ChEBI" id="CHEBI:132085"/>
        <dbReference type="EC" id="2.4.2.26"/>
    </reaction>
</comment>
<comment type="caution">
    <text evidence="23">The sequence shown here is derived from an EMBL/GenBank/DDBJ whole genome shotgun (WGS) entry which is preliminary data.</text>
</comment>
<keyword evidence="24" id="KW-1185">Reference proteome</keyword>
<keyword evidence="12" id="KW-0735">Signal-anchor</keyword>
<keyword evidence="9 21" id="KW-0812">Transmembrane</keyword>
<dbReference type="InterPro" id="IPR017452">
    <property type="entry name" value="GPCR_Rhodpsn_7TM"/>
</dbReference>
<evidence type="ECO:0000256" key="16">
    <source>
        <dbReference type="ARBA" id="ARBA00023157"/>
    </source>
</evidence>
<keyword evidence="16" id="KW-1015">Disulfide bond</keyword>
<dbReference type="EMBL" id="CALNXK010000058">
    <property type="protein sequence ID" value="CAH3136947.1"/>
    <property type="molecule type" value="Genomic_DNA"/>
</dbReference>